<reference evidence="1" key="1">
    <citation type="submission" date="2022-10" db="EMBL/GenBank/DDBJ databases">
        <title>Tapping the CABI collections for fungal endophytes: first genome assemblies for Collariella, Neodidymelliopsis, Ascochyta clinopodiicola, Didymella pomorum, Didymosphaeria variabile, Neocosmospora piperis and Neocucurbitaria cava.</title>
        <authorList>
            <person name="Hill R."/>
        </authorList>
    </citation>
    <scope>NUCLEOTIDE SEQUENCE</scope>
    <source>
        <strain evidence="1">IMI 355091</strain>
    </source>
</reference>
<dbReference type="EMBL" id="JAPEVA010000036">
    <property type="protein sequence ID" value="KAJ4405201.1"/>
    <property type="molecule type" value="Genomic_DNA"/>
</dbReference>
<evidence type="ECO:0000313" key="2">
    <source>
        <dbReference type="Proteomes" id="UP001140510"/>
    </source>
</evidence>
<protein>
    <submittedName>
        <fullName evidence="1">Uncharacterized protein</fullName>
    </submittedName>
</protein>
<accession>A0A9W9D6Q8</accession>
<comment type="caution">
    <text evidence="1">The sequence shown here is derived from an EMBL/GenBank/DDBJ whole genome shotgun (WGS) entry which is preliminary data.</text>
</comment>
<dbReference type="OrthoDB" id="3764165at2759"/>
<keyword evidence="2" id="KW-1185">Reference proteome</keyword>
<gene>
    <name evidence="1" type="ORF">N0V91_005359</name>
</gene>
<dbReference type="AlphaFoldDB" id="A0A9W9D6Q8"/>
<proteinExistence type="predicted"/>
<dbReference type="Proteomes" id="UP001140510">
    <property type="component" value="Unassembled WGS sequence"/>
</dbReference>
<organism evidence="1 2">
    <name type="scientific">Didymella pomorum</name>
    <dbReference type="NCBI Taxonomy" id="749634"/>
    <lineage>
        <taxon>Eukaryota</taxon>
        <taxon>Fungi</taxon>
        <taxon>Dikarya</taxon>
        <taxon>Ascomycota</taxon>
        <taxon>Pezizomycotina</taxon>
        <taxon>Dothideomycetes</taxon>
        <taxon>Pleosporomycetidae</taxon>
        <taxon>Pleosporales</taxon>
        <taxon>Pleosporineae</taxon>
        <taxon>Didymellaceae</taxon>
        <taxon>Didymella</taxon>
    </lineage>
</organism>
<sequence length="156" mass="17406">MPMSTRLSYVKTMQSSFFGPLNATNQFAAIEGVIHFFINNNLGQPESWASYVDAGIVEGIQNGAANVVGLRQTDGKNPGTEPWARFFETMEGGGYVDRDAHDEGWSVAEQTATDYGKTVADAKFTATEHEKRWYLFSQLFRVIMRNHNETVNVCKA</sequence>
<name>A0A9W9D6Q8_9PLEO</name>
<evidence type="ECO:0000313" key="1">
    <source>
        <dbReference type="EMBL" id="KAJ4405201.1"/>
    </source>
</evidence>